<reference evidence="10" key="1">
    <citation type="submission" date="2019-08" db="EMBL/GenBank/DDBJ databases">
        <authorList>
            <person name="Kucharzyk K."/>
            <person name="Murdoch R.W."/>
            <person name="Higgins S."/>
            <person name="Loffler F."/>
        </authorList>
    </citation>
    <scope>NUCLEOTIDE SEQUENCE</scope>
</reference>
<evidence type="ECO:0000256" key="8">
    <source>
        <dbReference type="ARBA" id="ARBA00048348"/>
    </source>
</evidence>
<dbReference type="SMART" id="SM01057">
    <property type="entry name" value="Carb_anhydrase"/>
    <property type="match status" value="1"/>
</dbReference>
<evidence type="ECO:0000256" key="5">
    <source>
        <dbReference type="ARBA" id="ARBA00022723"/>
    </source>
</evidence>
<dbReference type="PROSITE" id="PS51144">
    <property type="entry name" value="ALPHA_CA_2"/>
    <property type="match status" value="1"/>
</dbReference>
<evidence type="ECO:0000259" key="9">
    <source>
        <dbReference type="PROSITE" id="PS51144"/>
    </source>
</evidence>
<dbReference type="Gene3D" id="3.10.200.10">
    <property type="entry name" value="Alpha carbonic anhydrase"/>
    <property type="match status" value="1"/>
</dbReference>
<evidence type="ECO:0000256" key="6">
    <source>
        <dbReference type="ARBA" id="ARBA00022833"/>
    </source>
</evidence>
<evidence type="ECO:0000256" key="3">
    <source>
        <dbReference type="ARBA" id="ARBA00010718"/>
    </source>
</evidence>
<accession>A0A644ZPL0</accession>
<keyword evidence="5" id="KW-0479">Metal-binding</keyword>
<dbReference type="InterPro" id="IPR018338">
    <property type="entry name" value="Carbonic_anhydrase_a-class_CS"/>
</dbReference>
<dbReference type="AlphaFoldDB" id="A0A644ZPL0"/>
<dbReference type="PROSITE" id="PS00162">
    <property type="entry name" value="ALPHA_CA_1"/>
    <property type="match status" value="1"/>
</dbReference>
<dbReference type="PANTHER" id="PTHR18952:SF265">
    <property type="entry name" value="CARBONIC ANHYDRASE"/>
    <property type="match status" value="1"/>
</dbReference>
<evidence type="ECO:0000256" key="1">
    <source>
        <dbReference type="ARBA" id="ARBA00001947"/>
    </source>
</evidence>
<proteinExistence type="inferred from homology"/>
<comment type="catalytic activity">
    <reaction evidence="8">
        <text>hydrogencarbonate + H(+) = CO2 + H2O</text>
        <dbReference type="Rhea" id="RHEA:10748"/>
        <dbReference type="ChEBI" id="CHEBI:15377"/>
        <dbReference type="ChEBI" id="CHEBI:15378"/>
        <dbReference type="ChEBI" id="CHEBI:16526"/>
        <dbReference type="ChEBI" id="CHEBI:17544"/>
        <dbReference type="EC" id="4.2.1.1"/>
    </reaction>
</comment>
<dbReference type="EC" id="4.2.1.1" evidence="4"/>
<comment type="caution">
    <text evidence="10">The sequence shown here is derived from an EMBL/GenBank/DDBJ whole genome shotgun (WGS) entry which is preliminary data.</text>
</comment>
<feature type="domain" description="Alpha-carbonic anhydrase" evidence="9">
    <location>
        <begin position="70"/>
        <end position="282"/>
    </location>
</feature>
<organism evidence="10">
    <name type="scientific">bioreactor metagenome</name>
    <dbReference type="NCBI Taxonomy" id="1076179"/>
    <lineage>
        <taxon>unclassified sequences</taxon>
        <taxon>metagenomes</taxon>
        <taxon>ecological metagenomes</taxon>
    </lineage>
</organism>
<dbReference type="CDD" id="cd03124">
    <property type="entry name" value="alpha_CA_prokaryotic_like"/>
    <property type="match status" value="1"/>
</dbReference>
<comment type="function">
    <text evidence="2">Reversible hydration of carbon dioxide.</text>
</comment>
<keyword evidence="6" id="KW-0862">Zinc</keyword>
<evidence type="ECO:0000256" key="4">
    <source>
        <dbReference type="ARBA" id="ARBA00012925"/>
    </source>
</evidence>
<dbReference type="InterPro" id="IPR036398">
    <property type="entry name" value="CA_dom_sf"/>
</dbReference>
<evidence type="ECO:0000256" key="7">
    <source>
        <dbReference type="ARBA" id="ARBA00023239"/>
    </source>
</evidence>
<comment type="cofactor">
    <cofactor evidence="1">
        <name>Zn(2+)</name>
        <dbReference type="ChEBI" id="CHEBI:29105"/>
    </cofactor>
</comment>
<dbReference type="InterPro" id="IPR023561">
    <property type="entry name" value="Carbonic_anhydrase_a-class"/>
</dbReference>
<name>A0A644ZPL0_9ZZZZ</name>
<dbReference type="EMBL" id="VSSQ01009823">
    <property type="protein sequence ID" value="MPM42696.1"/>
    <property type="molecule type" value="Genomic_DNA"/>
</dbReference>
<keyword evidence="7" id="KW-0456">Lyase</keyword>
<dbReference type="GO" id="GO:0008270">
    <property type="term" value="F:zinc ion binding"/>
    <property type="evidence" value="ECO:0007669"/>
    <property type="project" value="InterPro"/>
</dbReference>
<dbReference type="InterPro" id="IPR041891">
    <property type="entry name" value="Alpha_CA_prokaryot-like"/>
</dbReference>
<dbReference type="GO" id="GO:0004089">
    <property type="term" value="F:carbonate dehydratase activity"/>
    <property type="evidence" value="ECO:0007669"/>
    <property type="project" value="UniProtKB-EC"/>
</dbReference>
<dbReference type="Pfam" id="PF00194">
    <property type="entry name" value="Carb_anhydrase"/>
    <property type="match status" value="1"/>
</dbReference>
<protein>
    <recommendedName>
        <fullName evidence="4">carbonic anhydrase</fullName>
        <ecNumber evidence="4">4.2.1.1</ecNumber>
    </recommendedName>
</protein>
<dbReference type="PANTHER" id="PTHR18952">
    <property type="entry name" value="CARBONIC ANHYDRASE"/>
    <property type="match status" value="1"/>
</dbReference>
<evidence type="ECO:0000256" key="2">
    <source>
        <dbReference type="ARBA" id="ARBA00002904"/>
    </source>
</evidence>
<gene>
    <name evidence="10" type="ORF">SDC9_89365</name>
</gene>
<sequence>MDIALEEEDRKMNDAKGLKKVLAVLGAFALLGLSGCGQEQTAETDSSVQETTEQTSEAVVEETTEAATEAYLDYENQDEWDFESGEMQSPINIETSAAEAMVEDGSLTLDYAEEIIDVVDNGHSIEIEDGGQATIAGRSFELAQFHLHSPSEHTVDGESFPIELHFVHKAQDGRLAVIAVFFKEGTENAAFQAILDDVQANEESDVASGLSLNVAELLPANKSYYHYLGSLTTPPLTENVEWYVMANPVEVSAEQIAAFNEYYEGNNREVQPLGERSVLKYEE</sequence>
<comment type="similarity">
    <text evidence="3">Belongs to the alpha-carbonic anhydrase family.</text>
</comment>
<evidence type="ECO:0000313" key="10">
    <source>
        <dbReference type="EMBL" id="MPM42696.1"/>
    </source>
</evidence>
<dbReference type="SUPFAM" id="SSF51069">
    <property type="entry name" value="Carbonic anhydrase"/>
    <property type="match status" value="1"/>
</dbReference>
<dbReference type="InterPro" id="IPR001148">
    <property type="entry name" value="CA_dom"/>
</dbReference>